<evidence type="ECO:0000256" key="3">
    <source>
        <dbReference type="ARBA" id="ARBA00022664"/>
    </source>
</evidence>
<keyword evidence="4" id="KW-0747">Spliceosome</keyword>
<comment type="caution">
    <text evidence="9">The sequence shown here is derived from an EMBL/GenBank/DDBJ whole genome shotgun (WGS) entry which is preliminary data.</text>
</comment>
<dbReference type="Proteomes" id="UP000187209">
    <property type="component" value="Unassembled WGS sequence"/>
</dbReference>
<keyword evidence="6" id="KW-0539">Nucleus</keyword>
<evidence type="ECO:0000256" key="5">
    <source>
        <dbReference type="ARBA" id="ARBA00023187"/>
    </source>
</evidence>
<evidence type="ECO:0000256" key="6">
    <source>
        <dbReference type="ARBA" id="ARBA00023242"/>
    </source>
</evidence>
<comment type="similarity">
    <text evidence="2">Belongs to the CWC21 family.</text>
</comment>
<evidence type="ECO:0000313" key="10">
    <source>
        <dbReference type="Proteomes" id="UP000187209"/>
    </source>
</evidence>
<protein>
    <recommendedName>
        <fullName evidence="8">CWF21 domain-containing protein</fullName>
    </recommendedName>
</protein>
<feature type="region of interest" description="Disordered" evidence="7">
    <location>
        <begin position="41"/>
        <end position="60"/>
    </location>
</feature>
<dbReference type="InterPro" id="IPR051372">
    <property type="entry name" value="CWC21"/>
</dbReference>
<comment type="subcellular location">
    <subcellularLocation>
        <location evidence="1">Nucleus</location>
    </subcellularLocation>
</comment>
<gene>
    <name evidence="9" type="ORF">SteCoe_32864</name>
</gene>
<evidence type="ECO:0000259" key="8">
    <source>
        <dbReference type="SMART" id="SM01115"/>
    </source>
</evidence>
<dbReference type="AlphaFoldDB" id="A0A1R2AY01"/>
<keyword evidence="10" id="KW-1185">Reference proteome</keyword>
<dbReference type="EMBL" id="MPUH01001201">
    <property type="protein sequence ID" value="OMJ69414.1"/>
    <property type="molecule type" value="Genomic_DNA"/>
</dbReference>
<dbReference type="GO" id="GO:0008380">
    <property type="term" value="P:RNA splicing"/>
    <property type="evidence" value="ECO:0007669"/>
    <property type="project" value="UniProtKB-KW"/>
</dbReference>
<accession>A0A1R2AY01</accession>
<evidence type="ECO:0000256" key="4">
    <source>
        <dbReference type="ARBA" id="ARBA00022728"/>
    </source>
</evidence>
<name>A0A1R2AY01_9CILI</name>
<reference evidence="9 10" key="1">
    <citation type="submission" date="2016-11" db="EMBL/GenBank/DDBJ databases">
        <title>The macronuclear genome of Stentor coeruleus: a giant cell with tiny introns.</title>
        <authorList>
            <person name="Slabodnick M."/>
            <person name="Ruby J.G."/>
            <person name="Reiff S.B."/>
            <person name="Swart E.C."/>
            <person name="Gosai S."/>
            <person name="Prabakaran S."/>
            <person name="Witkowska E."/>
            <person name="Larue G.E."/>
            <person name="Fisher S."/>
            <person name="Freeman R.M."/>
            <person name="Gunawardena J."/>
            <person name="Chu W."/>
            <person name="Stover N.A."/>
            <person name="Gregory B.D."/>
            <person name="Nowacki M."/>
            <person name="Derisi J."/>
            <person name="Roy S.W."/>
            <person name="Marshall W.F."/>
            <person name="Sood P."/>
        </authorList>
    </citation>
    <scope>NUCLEOTIDE SEQUENCE [LARGE SCALE GENOMIC DNA]</scope>
    <source>
        <strain evidence="9">WM001</strain>
    </source>
</reference>
<sequence length="167" mass="19380">MYNGIGLTTPRGSGTSGYVQKNLAYVNKTTSRMQFQRELEAIKANPPKPPKKPNKEILDHEQKRQIEIQLMKFRKKLEEDEIPKEEIDKKIVRAREYLHSCLGEAPLLTEGTSHSKIFKKFEEIKRFEEAFNIDKNYVPGSGFDFEAIEERKKIKLDPSLAKPKNDE</sequence>
<organism evidence="9 10">
    <name type="scientific">Stentor coeruleus</name>
    <dbReference type="NCBI Taxonomy" id="5963"/>
    <lineage>
        <taxon>Eukaryota</taxon>
        <taxon>Sar</taxon>
        <taxon>Alveolata</taxon>
        <taxon>Ciliophora</taxon>
        <taxon>Postciliodesmatophora</taxon>
        <taxon>Heterotrichea</taxon>
        <taxon>Heterotrichida</taxon>
        <taxon>Stentoridae</taxon>
        <taxon>Stentor</taxon>
    </lineage>
</organism>
<dbReference type="CDD" id="cd21372">
    <property type="entry name" value="cwf21_CWC21-like"/>
    <property type="match status" value="1"/>
</dbReference>
<evidence type="ECO:0000256" key="1">
    <source>
        <dbReference type="ARBA" id="ARBA00004123"/>
    </source>
</evidence>
<dbReference type="Gene3D" id="6.10.140.420">
    <property type="match status" value="1"/>
</dbReference>
<dbReference type="OrthoDB" id="10267305at2759"/>
<evidence type="ECO:0000313" key="9">
    <source>
        <dbReference type="EMBL" id="OMJ69414.1"/>
    </source>
</evidence>
<dbReference type="SMART" id="SM01115">
    <property type="entry name" value="cwf21"/>
    <property type="match status" value="1"/>
</dbReference>
<evidence type="ECO:0000256" key="2">
    <source>
        <dbReference type="ARBA" id="ARBA00005954"/>
    </source>
</evidence>
<keyword evidence="5" id="KW-0508">mRNA splicing</keyword>
<keyword evidence="3" id="KW-0507">mRNA processing</keyword>
<dbReference type="InterPro" id="IPR013170">
    <property type="entry name" value="mRNA_splic_Cwf21_dom"/>
</dbReference>
<dbReference type="PANTHER" id="PTHR36562:SF5">
    <property type="entry name" value="SERINE_ARGININE REPETITIVE MATRIX 2"/>
    <property type="match status" value="1"/>
</dbReference>
<dbReference type="GO" id="GO:0005681">
    <property type="term" value="C:spliceosomal complex"/>
    <property type="evidence" value="ECO:0007669"/>
    <property type="project" value="UniProtKB-KW"/>
</dbReference>
<dbReference type="GO" id="GO:0006397">
    <property type="term" value="P:mRNA processing"/>
    <property type="evidence" value="ECO:0007669"/>
    <property type="project" value="UniProtKB-KW"/>
</dbReference>
<feature type="domain" description="CWF21" evidence="8">
    <location>
        <begin position="58"/>
        <end position="103"/>
    </location>
</feature>
<dbReference type="Pfam" id="PF08312">
    <property type="entry name" value="cwf21"/>
    <property type="match status" value="1"/>
</dbReference>
<dbReference type="PANTHER" id="PTHR36562">
    <property type="entry name" value="SERINE/ARGININE REPETITIVE MATRIX 2"/>
    <property type="match status" value="1"/>
</dbReference>
<evidence type="ECO:0000256" key="7">
    <source>
        <dbReference type="SAM" id="MobiDB-lite"/>
    </source>
</evidence>
<proteinExistence type="inferred from homology"/>